<evidence type="ECO:0000313" key="3">
    <source>
        <dbReference type="Proteomes" id="UP001457282"/>
    </source>
</evidence>
<comment type="caution">
    <text evidence="2">The sequence shown here is derived from an EMBL/GenBank/DDBJ whole genome shotgun (WGS) entry which is preliminary data.</text>
</comment>
<keyword evidence="3" id="KW-1185">Reference proteome</keyword>
<accession>A0AAW1WP86</accession>
<reference evidence="2 3" key="1">
    <citation type="journal article" date="2023" name="G3 (Bethesda)">
        <title>A chromosome-length genome assembly and annotation of blackberry (Rubus argutus, cv. 'Hillquist').</title>
        <authorList>
            <person name="Bruna T."/>
            <person name="Aryal R."/>
            <person name="Dudchenko O."/>
            <person name="Sargent D.J."/>
            <person name="Mead D."/>
            <person name="Buti M."/>
            <person name="Cavallini A."/>
            <person name="Hytonen T."/>
            <person name="Andres J."/>
            <person name="Pham M."/>
            <person name="Weisz D."/>
            <person name="Mascagni F."/>
            <person name="Usai G."/>
            <person name="Natali L."/>
            <person name="Bassil N."/>
            <person name="Fernandez G.E."/>
            <person name="Lomsadze A."/>
            <person name="Armour M."/>
            <person name="Olukolu B."/>
            <person name="Poorten T."/>
            <person name="Britton C."/>
            <person name="Davik J."/>
            <person name="Ashrafi H."/>
            <person name="Aiden E.L."/>
            <person name="Borodovsky M."/>
            <person name="Worthington M."/>
        </authorList>
    </citation>
    <scope>NUCLEOTIDE SEQUENCE [LARGE SCALE GENOMIC DNA]</scope>
    <source>
        <strain evidence="2">PI 553951</strain>
    </source>
</reference>
<name>A0AAW1WP86_RUBAR</name>
<evidence type="ECO:0000313" key="2">
    <source>
        <dbReference type="EMBL" id="KAK9926423.1"/>
    </source>
</evidence>
<proteinExistence type="predicted"/>
<dbReference type="AlphaFoldDB" id="A0AAW1WP86"/>
<organism evidence="2 3">
    <name type="scientific">Rubus argutus</name>
    <name type="common">Southern blackberry</name>
    <dbReference type="NCBI Taxonomy" id="59490"/>
    <lineage>
        <taxon>Eukaryota</taxon>
        <taxon>Viridiplantae</taxon>
        <taxon>Streptophyta</taxon>
        <taxon>Embryophyta</taxon>
        <taxon>Tracheophyta</taxon>
        <taxon>Spermatophyta</taxon>
        <taxon>Magnoliopsida</taxon>
        <taxon>eudicotyledons</taxon>
        <taxon>Gunneridae</taxon>
        <taxon>Pentapetalae</taxon>
        <taxon>rosids</taxon>
        <taxon>fabids</taxon>
        <taxon>Rosales</taxon>
        <taxon>Rosaceae</taxon>
        <taxon>Rosoideae</taxon>
        <taxon>Rosoideae incertae sedis</taxon>
        <taxon>Rubus</taxon>
    </lineage>
</organism>
<evidence type="ECO:0000256" key="1">
    <source>
        <dbReference type="SAM" id="MobiDB-lite"/>
    </source>
</evidence>
<gene>
    <name evidence="2" type="ORF">M0R45_023655</name>
</gene>
<dbReference type="EMBL" id="JBEDUW010000005">
    <property type="protein sequence ID" value="KAK9926423.1"/>
    <property type="molecule type" value="Genomic_DNA"/>
</dbReference>
<feature type="region of interest" description="Disordered" evidence="1">
    <location>
        <begin position="29"/>
        <end position="48"/>
    </location>
</feature>
<protein>
    <submittedName>
        <fullName evidence="2">Uncharacterized protein</fullName>
    </submittedName>
</protein>
<sequence>MPLLKRSDTCILSSTQISEFPSHTISELQASPCHDDHGTVPTAPRSENLTPKFSITLRTSLRSVTASGASLDNV</sequence>
<dbReference type="Proteomes" id="UP001457282">
    <property type="component" value="Unassembled WGS sequence"/>
</dbReference>